<gene>
    <name evidence="9" type="ORF">DIATSA_LOCUS7398</name>
</gene>
<dbReference type="GO" id="GO:0006644">
    <property type="term" value="P:phospholipid metabolic process"/>
    <property type="evidence" value="ECO:0007669"/>
    <property type="project" value="InterPro"/>
</dbReference>
<keyword evidence="4" id="KW-0964">Secreted</keyword>
<evidence type="ECO:0000259" key="8">
    <source>
        <dbReference type="Pfam" id="PF05826"/>
    </source>
</evidence>
<name>A0A9N9R4X2_9NEOP</name>
<reference evidence="9" key="2">
    <citation type="submission" date="2022-10" db="EMBL/GenBank/DDBJ databases">
        <authorList>
            <consortium name="ENA_rothamsted_submissions"/>
            <consortium name="culmorum"/>
            <person name="King R."/>
        </authorList>
    </citation>
    <scope>NUCLEOTIDE SEQUENCE</scope>
</reference>
<dbReference type="Pfam" id="PF05826">
    <property type="entry name" value="Phospholip_A2_2"/>
    <property type="match status" value="2"/>
</dbReference>
<dbReference type="InterPro" id="IPR016090">
    <property type="entry name" value="PLA2-like_dom"/>
</dbReference>
<comment type="cofactor">
    <cofactor evidence="1">
        <name>Ca(2+)</name>
        <dbReference type="ChEBI" id="CHEBI:29108"/>
    </cofactor>
</comment>
<evidence type="ECO:0000313" key="9">
    <source>
        <dbReference type="EMBL" id="CAG9789688.1"/>
    </source>
</evidence>
<keyword evidence="6" id="KW-0443">Lipid metabolism</keyword>
<organism evidence="9 10">
    <name type="scientific">Diatraea saccharalis</name>
    <name type="common">sugarcane borer</name>
    <dbReference type="NCBI Taxonomy" id="40085"/>
    <lineage>
        <taxon>Eukaryota</taxon>
        <taxon>Metazoa</taxon>
        <taxon>Ecdysozoa</taxon>
        <taxon>Arthropoda</taxon>
        <taxon>Hexapoda</taxon>
        <taxon>Insecta</taxon>
        <taxon>Pterygota</taxon>
        <taxon>Neoptera</taxon>
        <taxon>Endopterygota</taxon>
        <taxon>Lepidoptera</taxon>
        <taxon>Glossata</taxon>
        <taxon>Ditrysia</taxon>
        <taxon>Pyraloidea</taxon>
        <taxon>Crambidae</taxon>
        <taxon>Crambinae</taxon>
        <taxon>Diatraea</taxon>
    </lineage>
</organism>
<evidence type="ECO:0000256" key="3">
    <source>
        <dbReference type="ARBA" id="ARBA00013278"/>
    </source>
</evidence>
<dbReference type="EMBL" id="OU893351">
    <property type="protein sequence ID" value="CAG9789688.1"/>
    <property type="molecule type" value="Genomic_DNA"/>
</dbReference>
<dbReference type="AlphaFoldDB" id="A0A9N9R4X2"/>
<dbReference type="PROSITE" id="PS00118">
    <property type="entry name" value="PA2_HIS"/>
    <property type="match status" value="1"/>
</dbReference>
<evidence type="ECO:0000256" key="7">
    <source>
        <dbReference type="ARBA" id="ARBA00029903"/>
    </source>
</evidence>
<dbReference type="PANTHER" id="PTHR12253">
    <property type="entry name" value="RH14732P"/>
    <property type="match status" value="1"/>
</dbReference>
<dbReference type="Proteomes" id="UP001153714">
    <property type="component" value="Chromosome 20"/>
</dbReference>
<dbReference type="EC" id="3.1.1.4" evidence="3"/>
<dbReference type="GO" id="GO:0005576">
    <property type="term" value="C:extracellular region"/>
    <property type="evidence" value="ECO:0007669"/>
    <property type="project" value="UniProtKB-SubCell"/>
</dbReference>
<dbReference type="GO" id="GO:0016042">
    <property type="term" value="P:lipid catabolic process"/>
    <property type="evidence" value="ECO:0007669"/>
    <property type="project" value="UniProtKB-KW"/>
</dbReference>
<evidence type="ECO:0000256" key="1">
    <source>
        <dbReference type="ARBA" id="ARBA00001913"/>
    </source>
</evidence>
<dbReference type="InterPro" id="IPR036444">
    <property type="entry name" value="PLipase_A2_dom_sf"/>
</dbReference>
<dbReference type="GO" id="GO:0050482">
    <property type="term" value="P:arachidonate secretion"/>
    <property type="evidence" value="ECO:0007669"/>
    <property type="project" value="InterPro"/>
</dbReference>
<keyword evidence="5" id="KW-0442">Lipid degradation</keyword>
<comment type="subcellular location">
    <subcellularLocation>
        <location evidence="2">Secreted</location>
    </subcellularLocation>
</comment>
<dbReference type="GO" id="GO:0004623">
    <property type="term" value="F:phospholipase A2 activity"/>
    <property type="evidence" value="ECO:0007669"/>
    <property type="project" value="UniProtKB-EC"/>
</dbReference>
<evidence type="ECO:0000313" key="10">
    <source>
        <dbReference type="Proteomes" id="UP001153714"/>
    </source>
</evidence>
<keyword evidence="10" id="KW-1185">Reference proteome</keyword>
<dbReference type="Gene3D" id="1.20.90.10">
    <property type="entry name" value="Phospholipase A2 domain"/>
    <property type="match status" value="2"/>
</dbReference>
<feature type="domain" description="Phospholipase A2-like central" evidence="8">
    <location>
        <begin position="192"/>
        <end position="258"/>
    </location>
</feature>
<evidence type="ECO:0000256" key="2">
    <source>
        <dbReference type="ARBA" id="ARBA00004613"/>
    </source>
</evidence>
<proteinExistence type="predicted"/>
<reference evidence="9" key="1">
    <citation type="submission" date="2021-12" db="EMBL/GenBank/DDBJ databases">
        <authorList>
            <person name="King R."/>
        </authorList>
    </citation>
    <scope>NUCLEOTIDE SEQUENCE</scope>
</reference>
<sequence>MQDCEFITQRKTARNFLKTLRKELKLALDEEGYRLSQKNTASREDEKFFRHFRNLTVHLLKESDKLPTDIAQWFDYEKLKMECLRRHEELTYMMENRNKVGENSLARSRRSIRANFIVPGTKWCGAGQLAESYNELGTDKKEDRCCRAHDNCRKNIGPFKRRYGLFNFRPYTISYCRCDRRPKRDAMELLRVPGTKWCGKGFSATKYSQLGGYTRTDRCCRTHDLRCPFWIGGMEKKYGLYNWRVNTLMHCRCDESQEKSTCLVYGFRVITRDFRNLNDGAPHCRLPVAKLPNCRGEKRWGVNLLSLTYESVKITRTIDLPHVFV</sequence>
<dbReference type="OrthoDB" id="6075074at2759"/>
<evidence type="ECO:0000256" key="6">
    <source>
        <dbReference type="ARBA" id="ARBA00023098"/>
    </source>
</evidence>
<dbReference type="InterPro" id="IPR033113">
    <property type="entry name" value="PLA2_histidine"/>
</dbReference>
<protein>
    <recommendedName>
        <fullName evidence="3">phospholipase A2</fullName>
        <ecNumber evidence="3">3.1.1.4</ecNumber>
    </recommendedName>
    <alternativeName>
        <fullName evidence="7">Phosphatidylcholine 2-acylhydrolase</fullName>
    </alternativeName>
</protein>
<feature type="domain" description="Phospholipase A2-like central" evidence="8">
    <location>
        <begin position="117"/>
        <end position="181"/>
    </location>
</feature>
<dbReference type="SUPFAM" id="SSF48619">
    <property type="entry name" value="Phospholipase A2, PLA2"/>
    <property type="match status" value="2"/>
</dbReference>
<evidence type="ECO:0000256" key="5">
    <source>
        <dbReference type="ARBA" id="ARBA00022963"/>
    </source>
</evidence>
<evidence type="ECO:0000256" key="4">
    <source>
        <dbReference type="ARBA" id="ARBA00022525"/>
    </source>
</evidence>
<accession>A0A9N9R4X2</accession>